<dbReference type="Gene3D" id="2.60.120.40">
    <property type="match status" value="1"/>
</dbReference>
<dbReference type="Pfam" id="PF18573">
    <property type="entry name" value="BclA_C"/>
    <property type="match status" value="1"/>
</dbReference>
<gene>
    <name evidence="2" type="ordered locus">HPL003_17855</name>
</gene>
<name>G7W0Y8_PAETH</name>
<evidence type="ECO:0000313" key="3">
    <source>
        <dbReference type="Proteomes" id="UP000005876"/>
    </source>
</evidence>
<dbReference type="InterPro" id="IPR008983">
    <property type="entry name" value="Tumour_necrosis_fac-like_dom"/>
</dbReference>
<dbReference type="AlphaFoldDB" id="G7W0Y8"/>
<dbReference type="OrthoDB" id="1685104at2"/>
<organism evidence="2 3">
    <name type="scientific">Paenibacillus terrae (strain HPL-003)</name>
    <dbReference type="NCBI Taxonomy" id="985665"/>
    <lineage>
        <taxon>Bacteria</taxon>
        <taxon>Bacillati</taxon>
        <taxon>Bacillota</taxon>
        <taxon>Bacilli</taxon>
        <taxon>Bacillales</taxon>
        <taxon>Paenibacillaceae</taxon>
        <taxon>Paenibacillus</taxon>
    </lineage>
</organism>
<dbReference type="eggNOG" id="ENOG50333H4">
    <property type="taxonomic scope" value="Bacteria"/>
</dbReference>
<dbReference type="Proteomes" id="UP000005876">
    <property type="component" value="Chromosome"/>
</dbReference>
<feature type="domain" description="BclA C-terminal" evidence="1">
    <location>
        <begin position="92"/>
        <end position="201"/>
    </location>
</feature>
<accession>G7W0Y8</accession>
<dbReference type="InterPro" id="IPR041415">
    <property type="entry name" value="BclA_C"/>
</dbReference>
<dbReference type="HOGENOM" id="CLU_1303903_0_0_9"/>
<dbReference type="EMBL" id="CP003107">
    <property type="protein sequence ID" value="AET60315.1"/>
    <property type="molecule type" value="Genomic_DNA"/>
</dbReference>
<protein>
    <recommendedName>
        <fullName evidence="1">BclA C-terminal domain-containing protein</fullName>
    </recommendedName>
</protein>
<reference evidence="2 3" key="3">
    <citation type="journal article" date="2012" name="J. Bacteriol.">
        <title>Genome Sequence of Paenibacillus terrae HPL-003, a Xylanase-Producing Bacterium Isolated from Soil Found in Forest Residue.</title>
        <authorList>
            <person name="Shin S.H."/>
            <person name="Kim S."/>
            <person name="Kim J.Y."/>
            <person name="Song H.Y."/>
            <person name="Cho S.J."/>
            <person name="Kim D.R."/>
            <person name="Lee K.I."/>
            <person name="Lim H.K."/>
            <person name="Park N.J."/>
            <person name="Hwang I.T."/>
            <person name="Yang K.S."/>
        </authorList>
    </citation>
    <scope>NUCLEOTIDE SEQUENCE [LARGE SCALE GENOMIC DNA]</scope>
    <source>
        <strain evidence="2 3">HPL-003</strain>
    </source>
</reference>
<reference key="2">
    <citation type="submission" date="2011-11" db="EMBL/GenBank/DDBJ databases">
        <authorList>
            <person name="Shin S.H."/>
            <person name="Kim S."/>
            <person name="Kim J.Y."/>
        </authorList>
    </citation>
    <scope>NUCLEOTIDE SEQUENCE</scope>
    <source>
        <strain>HPL-003</strain>
    </source>
</reference>
<evidence type="ECO:0000259" key="1">
    <source>
        <dbReference type="Pfam" id="PF18573"/>
    </source>
</evidence>
<sequence length="210" mass="23032">MGRPELKRKKGRKKEVFIRSWFDKLEKKFDEKPSKKKVRSKRKFFGKDIIVKKQIVRVNIPHDASGTEGDSTASELRQFGYIYNLKPQVVPIESEIIFDTNGILTPGIAHVPGTTQITVADAGNYEVHFSVSGAEPNQFAIFINGTLAEGTLYGSEAGTQQNTGQAILALACGDVLTLRNHSSATTVMLQTLAGGTQASINASIIIRKLR</sequence>
<proteinExistence type="predicted"/>
<dbReference type="KEGG" id="pta:HPL003_17855"/>
<reference evidence="3" key="1">
    <citation type="submission" date="2011-11" db="EMBL/GenBank/DDBJ databases">
        <title>Complete sequence of Paenibacillus terrae HPL-003.</title>
        <authorList>
            <person name="Shin S.H."/>
            <person name="Kim S."/>
            <person name="Kim J.Y."/>
        </authorList>
    </citation>
    <scope>NUCLEOTIDE SEQUENCE [LARGE SCALE GENOMIC DNA]</scope>
    <source>
        <strain evidence="3">HPL-003</strain>
    </source>
</reference>
<dbReference type="RefSeq" id="WP_014281024.1">
    <property type="nucleotide sequence ID" value="NC_016641.1"/>
</dbReference>
<evidence type="ECO:0000313" key="2">
    <source>
        <dbReference type="EMBL" id="AET60315.1"/>
    </source>
</evidence>
<dbReference type="STRING" id="985665.HPL003_17855"/>